<sequence>MSVALIRQRSQVRSLHRAHFFSSFFCRGYLAGRVSPGTRVSMLGVYSIKSVEGGRRNEGNAVNTGAIALRTPYIRVVGLTVEETGRGRTTMQFRREEEEEFLRFAREGHVYDSIWRSIEPSIFGHEDIKRALTLMLVGGTRKMMSDSMRIRGDVNVLLLGDPGTAKSQFLKFIAKVAPVAIYTSGKGSSAAGLTASVMRDASHEFYLEGGAMVLADGGIVCIDEFDKMNVQDRVAIHEAMEQQTISIAKAGITTILNSRTAVLAAANPIFGSYDDLKTAAENIDFQTTILSRFDLIFVVHDVRTVESDKAIATHVIDVHRQASTGTAPSQAEGGLDIERIKRYVAYCRSHCFPQLSPEGCERLKAEYVRIRSTVRQAGRAADRTIPITVRQLEALVRLSEAYARLELSPVATEKHVEEALRLFKAATLDAANSSGTRFEDGGPLVVSNRDVEQAEEEIKKRLPVGEVRSERRLIDDLVRQGILEPVILRALKIMVQKDLVEYKSMRKALIIQLLADKENPTRLRLRVLGGCIMRPRLPSRLSAQPLKDEAKPTSHGDGPPDQFLLDPREERSREEREERDRAKWGRAMRDYAEALAPLGLWPLHPEIKPAHAQAWAKRNLRSFPGLDKAVEKFVEYNKNSKPKGIKYTPSRENWCQACERIKNRHRPPKWFLRIIRDLGIAPRAPAFFPQAPTSFAPPYSAPIAPPAAQLALSAHPVPTFPGPPVGAHPPATVPPPCAVLASAPSMIPPPAAFPRLPPLAASKAMVLPLKLDMIKPLVPFFAQGGPSGCPALLAPRPVPTPRQKGYPPAVIPAGVRGALLFALVNNVVQTRDQFMQKLGTDPGGLHPWGTDPGVITFSPCEYCWRLFKHEINSCRNWEQIPGVVIFFHAPG</sequence>
<dbReference type="PROSITE" id="PS50051">
    <property type="entry name" value="MCM_2"/>
    <property type="match status" value="1"/>
</dbReference>
<dbReference type="InterPro" id="IPR027417">
    <property type="entry name" value="P-loop_NTPase"/>
</dbReference>
<dbReference type="Gene3D" id="3.40.50.300">
    <property type="entry name" value="P-loop containing nucleotide triphosphate hydrolases"/>
    <property type="match status" value="1"/>
</dbReference>
<keyword evidence="5 7" id="KW-0131">Cell cycle</keyword>
<dbReference type="InterPro" id="IPR041562">
    <property type="entry name" value="MCM_lid"/>
</dbReference>
<dbReference type="CDD" id="cd17756">
    <property type="entry name" value="MCM5"/>
    <property type="match status" value="1"/>
</dbReference>
<evidence type="ECO:0000256" key="4">
    <source>
        <dbReference type="ARBA" id="ARBA00023125"/>
    </source>
</evidence>
<feature type="compositionally biased region" description="Basic and acidic residues" evidence="8">
    <location>
        <begin position="566"/>
        <end position="582"/>
    </location>
</feature>
<keyword evidence="7" id="KW-0235">DNA replication</keyword>
<dbReference type="PROSITE" id="PS00847">
    <property type="entry name" value="MCM_1"/>
    <property type="match status" value="1"/>
</dbReference>
<dbReference type="Pfam" id="PF00493">
    <property type="entry name" value="MCM"/>
    <property type="match status" value="1"/>
</dbReference>
<dbReference type="EC" id="3.6.4.12" evidence="7"/>
<comment type="catalytic activity">
    <reaction evidence="7">
        <text>ATP + H2O = ADP + phosphate + H(+)</text>
        <dbReference type="Rhea" id="RHEA:13065"/>
        <dbReference type="ChEBI" id="CHEBI:15377"/>
        <dbReference type="ChEBI" id="CHEBI:15378"/>
        <dbReference type="ChEBI" id="CHEBI:30616"/>
        <dbReference type="ChEBI" id="CHEBI:43474"/>
        <dbReference type="ChEBI" id="CHEBI:456216"/>
        <dbReference type="EC" id="3.6.4.12"/>
    </reaction>
</comment>
<evidence type="ECO:0000313" key="10">
    <source>
        <dbReference type="EMBL" id="KAJ4456469.1"/>
    </source>
</evidence>
<keyword evidence="11" id="KW-1185">Reference proteome</keyword>
<evidence type="ECO:0000256" key="6">
    <source>
        <dbReference type="RuleBase" id="RU004070"/>
    </source>
</evidence>
<evidence type="ECO:0000256" key="2">
    <source>
        <dbReference type="ARBA" id="ARBA00022741"/>
    </source>
</evidence>
<evidence type="ECO:0000256" key="5">
    <source>
        <dbReference type="ARBA" id="ARBA00023306"/>
    </source>
</evidence>
<dbReference type="PANTHER" id="PTHR11630">
    <property type="entry name" value="DNA REPLICATION LICENSING FACTOR MCM FAMILY MEMBER"/>
    <property type="match status" value="1"/>
</dbReference>
<feature type="domain" description="MCM C-terminal AAA(+) ATPase" evidence="9">
    <location>
        <begin position="110"/>
        <end position="315"/>
    </location>
</feature>
<dbReference type="InterPro" id="IPR008048">
    <property type="entry name" value="MCM5"/>
</dbReference>
<dbReference type="InterPro" id="IPR031327">
    <property type="entry name" value="MCM"/>
</dbReference>
<dbReference type="PRINTS" id="PR01661">
    <property type="entry name" value="MCMPROTEIN5"/>
</dbReference>
<keyword evidence="2 6" id="KW-0547">Nucleotide-binding</keyword>
<gene>
    <name evidence="10" type="ORF">PAPYR_8296</name>
</gene>
<proteinExistence type="inferred from homology"/>
<name>A0ABQ8UGL9_9EUKA</name>
<protein>
    <recommendedName>
        <fullName evidence="7">DNA replication licensing factor MCM5</fullName>
        <ecNumber evidence="7">3.6.4.12</ecNumber>
    </recommendedName>
</protein>
<keyword evidence="7" id="KW-0378">Hydrolase</keyword>
<comment type="function">
    <text evidence="7">Acts as component of the MCM2-7 complex (MCM complex) which is the replicative helicase essential for 'once per cell cycle' DNA replication initiation and elongation in eukaryotic cells. The active ATPase sites in the MCM2-7 ring are formed through the interaction surfaces of two neighboring subunits such that a critical structure of a conserved arginine finger motif is provided in trans relative to the ATP-binding site of the Walker A box of the adjacent subunit. The six ATPase active sites, however, are likely to contribute differentially to the complex helicase activity.</text>
</comment>
<evidence type="ECO:0000313" key="11">
    <source>
        <dbReference type="Proteomes" id="UP001141327"/>
    </source>
</evidence>
<evidence type="ECO:0000256" key="3">
    <source>
        <dbReference type="ARBA" id="ARBA00022840"/>
    </source>
</evidence>
<comment type="similarity">
    <text evidence="1 6">Belongs to the MCM family.</text>
</comment>
<dbReference type="Pfam" id="PF21933">
    <property type="entry name" value="MCM5_C"/>
    <property type="match status" value="1"/>
</dbReference>
<dbReference type="SUPFAM" id="SSF52540">
    <property type="entry name" value="P-loop containing nucleoside triphosphate hydrolases"/>
    <property type="match status" value="1"/>
</dbReference>
<keyword evidence="3 6" id="KW-0067">ATP-binding</keyword>
<dbReference type="PANTHER" id="PTHR11630:SF42">
    <property type="entry name" value="DNA REPLICATION LICENSING FACTOR MCM5"/>
    <property type="match status" value="1"/>
</dbReference>
<evidence type="ECO:0000259" key="9">
    <source>
        <dbReference type="PROSITE" id="PS50051"/>
    </source>
</evidence>
<evidence type="ECO:0000256" key="7">
    <source>
        <dbReference type="RuleBase" id="RU368063"/>
    </source>
</evidence>
<dbReference type="InterPro" id="IPR001208">
    <property type="entry name" value="MCM_dom"/>
</dbReference>
<dbReference type="SMART" id="SM00350">
    <property type="entry name" value="MCM"/>
    <property type="match status" value="1"/>
</dbReference>
<reference evidence="10" key="1">
    <citation type="journal article" date="2022" name="bioRxiv">
        <title>Genomics of Preaxostyla Flagellates Illuminates Evolutionary Transitions and the Path Towards Mitochondrial Loss.</title>
        <authorList>
            <person name="Novak L.V.F."/>
            <person name="Treitli S.C."/>
            <person name="Pyrih J."/>
            <person name="Halakuc P."/>
            <person name="Pipaliya S.V."/>
            <person name="Vacek V."/>
            <person name="Brzon O."/>
            <person name="Soukal P."/>
            <person name="Eme L."/>
            <person name="Dacks J.B."/>
            <person name="Karnkowska A."/>
            <person name="Elias M."/>
            <person name="Hampl V."/>
        </authorList>
    </citation>
    <scope>NUCLEOTIDE SEQUENCE</scope>
    <source>
        <strain evidence="10">RCP-MX</strain>
    </source>
</reference>
<dbReference type="EMBL" id="JAPMOS010000069">
    <property type="protein sequence ID" value="KAJ4456469.1"/>
    <property type="molecule type" value="Genomic_DNA"/>
</dbReference>
<keyword evidence="4 6" id="KW-0238">DNA-binding</keyword>
<evidence type="ECO:0000256" key="1">
    <source>
        <dbReference type="ARBA" id="ARBA00008010"/>
    </source>
</evidence>
<organism evidence="10 11">
    <name type="scientific">Paratrimastix pyriformis</name>
    <dbReference type="NCBI Taxonomy" id="342808"/>
    <lineage>
        <taxon>Eukaryota</taxon>
        <taxon>Metamonada</taxon>
        <taxon>Preaxostyla</taxon>
        <taxon>Paratrimastigidae</taxon>
        <taxon>Paratrimastix</taxon>
    </lineage>
</organism>
<dbReference type="InterPro" id="IPR054125">
    <property type="entry name" value="MCM5_C"/>
</dbReference>
<comment type="caution">
    <text evidence="10">The sequence shown here is derived from an EMBL/GenBank/DDBJ whole genome shotgun (WGS) entry which is preliminary data.</text>
</comment>
<feature type="region of interest" description="Disordered" evidence="8">
    <location>
        <begin position="541"/>
        <end position="582"/>
    </location>
</feature>
<dbReference type="PRINTS" id="PR01657">
    <property type="entry name" value="MCMFAMILY"/>
</dbReference>
<dbReference type="Pfam" id="PF17855">
    <property type="entry name" value="MCM_lid"/>
    <property type="match status" value="1"/>
</dbReference>
<keyword evidence="7" id="KW-0347">Helicase</keyword>
<comment type="subunit">
    <text evidence="7">Component of the MCM2-7 complex.</text>
</comment>
<evidence type="ECO:0000256" key="8">
    <source>
        <dbReference type="SAM" id="MobiDB-lite"/>
    </source>
</evidence>
<dbReference type="Proteomes" id="UP001141327">
    <property type="component" value="Unassembled WGS sequence"/>
</dbReference>
<keyword evidence="7" id="KW-0539">Nucleus</keyword>
<accession>A0ABQ8UGL9</accession>
<dbReference type="InterPro" id="IPR018525">
    <property type="entry name" value="MCM_CS"/>
</dbReference>
<comment type="subcellular location">
    <subcellularLocation>
        <location evidence="7">Nucleus</location>
    </subcellularLocation>
</comment>